<keyword evidence="2" id="KW-0378">Hydrolase</keyword>
<dbReference type="EMBL" id="KN823476">
    <property type="protein sequence ID" value="KIO16837.1"/>
    <property type="molecule type" value="Genomic_DNA"/>
</dbReference>
<dbReference type="InterPro" id="IPR001932">
    <property type="entry name" value="PPM-type_phosphatase-like_dom"/>
</dbReference>
<reference evidence="6" key="2">
    <citation type="submission" date="2015-01" db="EMBL/GenBank/DDBJ databases">
        <title>Evolutionary Origins and Diversification of the Mycorrhizal Mutualists.</title>
        <authorList>
            <consortium name="DOE Joint Genome Institute"/>
            <consortium name="Mycorrhizal Genomics Consortium"/>
            <person name="Kohler A."/>
            <person name="Kuo A."/>
            <person name="Nagy L.G."/>
            <person name="Floudas D."/>
            <person name="Copeland A."/>
            <person name="Barry K.W."/>
            <person name="Cichocki N."/>
            <person name="Veneault-Fourrey C."/>
            <person name="LaButti K."/>
            <person name="Lindquist E.A."/>
            <person name="Lipzen A."/>
            <person name="Lundell T."/>
            <person name="Morin E."/>
            <person name="Murat C."/>
            <person name="Riley R."/>
            <person name="Ohm R."/>
            <person name="Sun H."/>
            <person name="Tunlid A."/>
            <person name="Henrissat B."/>
            <person name="Grigoriev I.V."/>
            <person name="Hibbett D.S."/>
            <person name="Martin F."/>
        </authorList>
    </citation>
    <scope>NUCLEOTIDE SEQUENCE [LARGE SCALE GENOMIC DNA]</scope>
    <source>
        <strain evidence="6">MUT 4182</strain>
    </source>
</reference>
<evidence type="ECO:0000256" key="3">
    <source>
        <dbReference type="ARBA" id="ARBA00022912"/>
    </source>
</evidence>
<dbReference type="PROSITE" id="PS01032">
    <property type="entry name" value="PPM_1"/>
    <property type="match status" value="1"/>
</dbReference>
<dbReference type="InterPro" id="IPR036457">
    <property type="entry name" value="PPM-type-like_dom_sf"/>
</dbReference>
<organism evidence="5 6">
    <name type="scientific">Tulasnella calospora MUT 4182</name>
    <dbReference type="NCBI Taxonomy" id="1051891"/>
    <lineage>
        <taxon>Eukaryota</taxon>
        <taxon>Fungi</taxon>
        <taxon>Dikarya</taxon>
        <taxon>Basidiomycota</taxon>
        <taxon>Agaricomycotina</taxon>
        <taxon>Agaricomycetes</taxon>
        <taxon>Cantharellales</taxon>
        <taxon>Tulasnellaceae</taxon>
        <taxon>Tulasnella</taxon>
    </lineage>
</organism>
<evidence type="ECO:0000313" key="6">
    <source>
        <dbReference type="Proteomes" id="UP000054248"/>
    </source>
</evidence>
<reference evidence="5 6" key="1">
    <citation type="submission" date="2014-04" db="EMBL/GenBank/DDBJ databases">
        <authorList>
            <consortium name="DOE Joint Genome Institute"/>
            <person name="Kuo A."/>
            <person name="Girlanda M."/>
            <person name="Perotto S."/>
            <person name="Kohler A."/>
            <person name="Nagy L.G."/>
            <person name="Floudas D."/>
            <person name="Copeland A."/>
            <person name="Barry K.W."/>
            <person name="Cichocki N."/>
            <person name="Veneault-Fourrey C."/>
            <person name="LaButti K."/>
            <person name="Lindquist E.A."/>
            <person name="Lipzen A."/>
            <person name="Lundell T."/>
            <person name="Morin E."/>
            <person name="Murat C."/>
            <person name="Sun H."/>
            <person name="Tunlid A."/>
            <person name="Henrissat B."/>
            <person name="Grigoriev I.V."/>
            <person name="Hibbett D.S."/>
            <person name="Martin F."/>
            <person name="Nordberg H.P."/>
            <person name="Cantor M.N."/>
            <person name="Hua S.X."/>
        </authorList>
    </citation>
    <scope>NUCLEOTIDE SEQUENCE [LARGE SCALE GENOMIC DNA]</scope>
    <source>
        <strain evidence="5 6">MUT 4182</strain>
    </source>
</reference>
<dbReference type="OrthoDB" id="10264738at2759"/>
<gene>
    <name evidence="5" type="ORF">M407DRAFT_33515</name>
</gene>
<keyword evidence="1" id="KW-0479">Metal-binding</keyword>
<dbReference type="Gene3D" id="3.60.40.10">
    <property type="entry name" value="PPM-type phosphatase domain"/>
    <property type="match status" value="1"/>
</dbReference>
<dbReference type="InterPro" id="IPR000222">
    <property type="entry name" value="PP2C_BS"/>
</dbReference>
<dbReference type="GO" id="GO:0046872">
    <property type="term" value="F:metal ion binding"/>
    <property type="evidence" value="ECO:0007669"/>
    <property type="project" value="UniProtKB-KW"/>
</dbReference>
<evidence type="ECO:0000313" key="5">
    <source>
        <dbReference type="EMBL" id="KIO16837.1"/>
    </source>
</evidence>
<protein>
    <recommendedName>
        <fullName evidence="4">PPM-type phosphatase domain-containing protein</fullName>
    </recommendedName>
</protein>
<dbReference type="Proteomes" id="UP000054248">
    <property type="component" value="Unassembled WGS sequence"/>
</dbReference>
<evidence type="ECO:0000256" key="1">
    <source>
        <dbReference type="ARBA" id="ARBA00022723"/>
    </source>
</evidence>
<feature type="domain" description="PPM-type phosphatase" evidence="4">
    <location>
        <begin position="36"/>
        <end position="75"/>
    </location>
</feature>
<evidence type="ECO:0000259" key="4">
    <source>
        <dbReference type="Pfam" id="PF00481"/>
    </source>
</evidence>
<sequence length="79" mass="8991">MVPDAFIYLSRRVKRSLNRVIRDKHSESGADDRHLFGASEMQGWRINMEDAHSLLLKLDGSKNAFFGVYDGHGGRSRTL</sequence>
<accession>A0A0C3L5S9</accession>
<dbReference type="AlphaFoldDB" id="A0A0C3L5S9"/>
<dbReference type="STRING" id="1051891.A0A0C3L5S9"/>
<dbReference type="HOGENOM" id="CLU_2607794_0_0_1"/>
<keyword evidence="3" id="KW-0904">Protein phosphatase</keyword>
<dbReference type="SUPFAM" id="SSF81606">
    <property type="entry name" value="PP2C-like"/>
    <property type="match status" value="1"/>
</dbReference>
<dbReference type="GO" id="GO:0004721">
    <property type="term" value="F:phosphoprotein phosphatase activity"/>
    <property type="evidence" value="ECO:0007669"/>
    <property type="project" value="UniProtKB-KW"/>
</dbReference>
<name>A0A0C3L5S9_9AGAM</name>
<proteinExistence type="predicted"/>
<dbReference type="Pfam" id="PF00481">
    <property type="entry name" value="PP2C"/>
    <property type="match status" value="1"/>
</dbReference>
<keyword evidence="6" id="KW-1185">Reference proteome</keyword>
<evidence type="ECO:0000256" key="2">
    <source>
        <dbReference type="ARBA" id="ARBA00022801"/>
    </source>
</evidence>